<dbReference type="InterPro" id="IPR043169">
    <property type="entry name" value="PMM_cap"/>
</dbReference>
<feature type="active site" description="Nucleophile" evidence="10">
    <location>
        <position position="27"/>
    </location>
</feature>
<dbReference type="EMBL" id="PQXI01000013">
    <property type="protein sequence ID" value="TGO29608.1"/>
    <property type="molecule type" value="Genomic_DNA"/>
</dbReference>
<keyword evidence="15" id="KW-1185">Reference proteome</keyword>
<dbReference type="Proteomes" id="UP000297910">
    <property type="component" value="Unassembled WGS sequence"/>
</dbReference>
<evidence type="ECO:0000256" key="7">
    <source>
        <dbReference type="ARBA" id="ARBA00022723"/>
    </source>
</evidence>
<evidence type="ECO:0000313" key="15">
    <source>
        <dbReference type="Proteomes" id="UP000297910"/>
    </source>
</evidence>
<dbReference type="GO" id="GO:0006013">
    <property type="term" value="P:mannose metabolic process"/>
    <property type="evidence" value="ECO:0007669"/>
    <property type="project" value="TreeGrafter"/>
</dbReference>
<dbReference type="InterPro" id="IPR023214">
    <property type="entry name" value="HAD_sf"/>
</dbReference>
<proteinExistence type="inferred from homology"/>
<dbReference type="NCBIfam" id="TIGR01484">
    <property type="entry name" value="HAD-SF-IIB"/>
    <property type="match status" value="1"/>
</dbReference>
<evidence type="ECO:0000256" key="2">
    <source>
        <dbReference type="ARBA" id="ARBA00004699"/>
    </source>
</evidence>
<reference evidence="14 15" key="1">
    <citation type="submission" date="2017-12" db="EMBL/GenBank/DDBJ databases">
        <title>Comparative genomics of Botrytis spp.</title>
        <authorList>
            <person name="Valero-Jimenez C.A."/>
            <person name="Tapia P."/>
            <person name="Veloso J."/>
            <person name="Silva-Moreno E."/>
            <person name="Staats M."/>
            <person name="Valdes J.H."/>
            <person name="Van Kan J.A.L."/>
        </authorList>
    </citation>
    <scope>NUCLEOTIDE SEQUENCE [LARGE SCALE GENOMIC DNA]</scope>
    <source>
        <strain evidence="14 15">Bp0003</strain>
    </source>
</reference>
<protein>
    <recommendedName>
        <fullName evidence="5 13">Phosphomannomutase</fullName>
        <ecNumber evidence="5 13">5.4.2.8</ecNumber>
    </recommendedName>
</protein>
<dbReference type="Gene3D" id="3.40.50.1000">
    <property type="entry name" value="HAD superfamily/HAD-like"/>
    <property type="match status" value="1"/>
</dbReference>
<evidence type="ECO:0000256" key="4">
    <source>
        <dbReference type="ARBA" id="ARBA00011738"/>
    </source>
</evidence>
<feature type="binding site" evidence="11">
    <location>
        <position position="201"/>
    </location>
    <ligand>
        <name>alpha-D-mannose 1-phosphate</name>
        <dbReference type="ChEBI" id="CHEBI:58409"/>
    </ligand>
</feature>
<dbReference type="InterPro" id="IPR006379">
    <property type="entry name" value="HAD-SF_hydro_IIB"/>
</dbReference>
<keyword evidence="6 13" id="KW-0963">Cytoplasm</keyword>
<dbReference type="GO" id="GO:0005829">
    <property type="term" value="C:cytosol"/>
    <property type="evidence" value="ECO:0007669"/>
    <property type="project" value="TreeGrafter"/>
</dbReference>
<feature type="binding site" evidence="11">
    <location>
        <position position="141"/>
    </location>
    <ligand>
        <name>alpha-D-mannose 1-phosphate</name>
        <dbReference type="ChEBI" id="CHEBI:58409"/>
    </ligand>
</feature>
<feature type="binding site" evidence="12">
    <location>
        <position position="247"/>
    </location>
    <ligand>
        <name>Mg(2+)</name>
        <dbReference type="ChEBI" id="CHEBI:18420"/>
        <label>1</label>
    </ligand>
</feature>
<dbReference type="PANTHER" id="PTHR10466:SF0">
    <property type="entry name" value="PHOSPHOMANNOMUTASE"/>
    <property type="match status" value="1"/>
</dbReference>
<feature type="binding site" evidence="12">
    <location>
        <position position="29"/>
    </location>
    <ligand>
        <name>Mg(2+)</name>
        <dbReference type="ChEBI" id="CHEBI:18420"/>
        <label>1</label>
    </ligand>
</feature>
<evidence type="ECO:0000256" key="5">
    <source>
        <dbReference type="ARBA" id="ARBA00012730"/>
    </source>
</evidence>
<feature type="active site" description="Proton donor/acceptor" evidence="10">
    <location>
        <position position="29"/>
    </location>
</feature>
<evidence type="ECO:0000256" key="6">
    <source>
        <dbReference type="ARBA" id="ARBA00022490"/>
    </source>
</evidence>
<comment type="subunit">
    <text evidence="4 13">Homodimer.</text>
</comment>
<comment type="pathway">
    <text evidence="2 13">Nucleotide-sugar biosynthesis; GDP-alpha-D-mannose biosynthesis; alpha-D-mannose 1-phosphate from D-fructose 6-phosphate: step 2/2.</text>
</comment>
<dbReference type="UniPathway" id="UPA00126">
    <property type="reaction ID" value="UER00424"/>
</dbReference>
<keyword evidence="9 13" id="KW-0413">Isomerase</keyword>
<organism evidence="14 15">
    <name type="scientific">Botrytis paeoniae</name>
    <dbReference type="NCBI Taxonomy" id="278948"/>
    <lineage>
        <taxon>Eukaryota</taxon>
        <taxon>Fungi</taxon>
        <taxon>Dikarya</taxon>
        <taxon>Ascomycota</taxon>
        <taxon>Pezizomycotina</taxon>
        <taxon>Leotiomycetes</taxon>
        <taxon>Helotiales</taxon>
        <taxon>Sclerotiniaceae</taxon>
        <taxon>Botrytis</taxon>
    </lineage>
</organism>
<dbReference type="PANTHER" id="PTHR10466">
    <property type="entry name" value="PHOSPHOMANNOMUTASE"/>
    <property type="match status" value="1"/>
</dbReference>
<feature type="binding site" evidence="12">
    <location>
        <position position="235"/>
    </location>
    <ligand>
        <name>Mg(2+)</name>
        <dbReference type="ChEBI" id="CHEBI:18420"/>
        <label>2</label>
    </ligand>
</feature>
<evidence type="ECO:0000256" key="13">
    <source>
        <dbReference type="RuleBase" id="RU361118"/>
    </source>
</evidence>
<dbReference type="AlphaFoldDB" id="A0A4Z1G0Z0"/>
<comment type="cofactor">
    <cofactor evidence="12">
        <name>Mg(2+)</name>
        <dbReference type="ChEBI" id="CHEBI:18420"/>
    </cofactor>
</comment>
<evidence type="ECO:0000256" key="1">
    <source>
        <dbReference type="ARBA" id="ARBA00004496"/>
    </source>
</evidence>
<comment type="subcellular location">
    <subcellularLocation>
        <location evidence="1 13">Cytoplasm</location>
    </subcellularLocation>
</comment>
<evidence type="ECO:0000256" key="8">
    <source>
        <dbReference type="ARBA" id="ARBA00022842"/>
    </source>
</evidence>
<dbReference type="GO" id="GO:0006487">
    <property type="term" value="P:protein N-linked glycosylation"/>
    <property type="evidence" value="ECO:0007669"/>
    <property type="project" value="TreeGrafter"/>
</dbReference>
<keyword evidence="8 12" id="KW-0460">Magnesium</keyword>
<sequence>MTISSRRKNVYPPLEKRPMKNTICLFDLDGTLCQEKQLVPPEVHALLQHLRQKCAIGFVSGENLTKQQRQLSIPSIPVTSLFDFCFAENGLTAFRMGTPLPSISFVEWMGQKRYNIFINWILHYIADLDIPVKRGTFVEFRNGNVNISPIGQGASYEEMEEFHQYDKIHGIRKTMIEKLDIQFPITEWGIRYSVGGLTCFDAFPIGWDKRYCLRHIEAEKGRMGLVFSEIHFWGDIVQEGGNDQEIYEDERVTGHAVRGYKDTIKQVKELFDL</sequence>
<dbReference type="InterPro" id="IPR036412">
    <property type="entry name" value="HAD-like_sf"/>
</dbReference>
<dbReference type="Gene3D" id="3.30.1240.20">
    <property type="match status" value="1"/>
</dbReference>
<dbReference type="CDD" id="cd02585">
    <property type="entry name" value="HAD_PMM"/>
    <property type="match status" value="1"/>
</dbReference>
<feature type="binding site" evidence="12">
    <location>
        <position position="249"/>
    </location>
    <ligand>
        <name>Mg(2+)</name>
        <dbReference type="ChEBI" id="CHEBI:18420"/>
        <label>1</label>
    </ligand>
</feature>
<evidence type="ECO:0000256" key="10">
    <source>
        <dbReference type="PIRSR" id="PIRSR605002-1"/>
    </source>
</evidence>
<name>A0A4Z1G0Z0_9HELO</name>
<dbReference type="GO" id="GO:0004615">
    <property type="term" value="F:phosphomannomutase activity"/>
    <property type="evidence" value="ECO:0007669"/>
    <property type="project" value="UniProtKB-EC"/>
</dbReference>
<comment type="function">
    <text evidence="13">Involved in the synthesis of the GDP-mannose and dolichol-phosphate-mannose required for a number of critical mannosyl transfer reactions.</text>
</comment>
<evidence type="ECO:0000256" key="9">
    <source>
        <dbReference type="ARBA" id="ARBA00023235"/>
    </source>
</evidence>
<gene>
    <name evidence="14" type="ORF">BPAE_0013g00600</name>
</gene>
<accession>A0A4Z1G0Z0</accession>
<keyword evidence="7 12" id="KW-0479">Metal-binding</keyword>
<evidence type="ECO:0000313" key="14">
    <source>
        <dbReference type="EMBL" id="TGO29608.1"/>
    </source>
</evidence>
<dbReference type="EC" id="5.4.2.8" evidence="5 13"/>
<comment type="catalytic activity">
    <reaction evidence="13">
        <text>alpha-D-mannose 1-phosphate = D-mannose 6-phosphate</text>
        <dbReference type="Rhea" id="RHEA:11140"/>
        <dbReference type="ChEBI" id="CHEBI:58409"/>
        <dbReference type="ChEBI" id="CHEBI:58735"/>
        <dbReference type="EC" id="5.4.2.8"/>
    </reaction>
</comment>
<dbReference type="GO" id="GO:0009298">
    <property type="term" value="P:GDP-mannose biosynthetic process"/>
    <property type="evidence" value="ECO:0007669"/>
    <property type="project" value="UniProtKB-UniPathway"/>
</dbReference>
<dbReference type="Pfam" id="PF03332">
    <property type="entry name" value="PMM"/>
    <property type="match status" value="1"/>
</dbReference>
<evidence type="ECO:0000256" key="12">
    <source>
        <dbReference type="PIRSR" id="PIRSR605002-3"/>
    </source>
</evidence>
<dbReference type="GO" id="GO:0046872">
    <property type="term" value="F:metal ion binding"/>
    <property type="evidence" value="ECO:0007669"/>
    <property type="project" value="UniProtKB-KW"/>
</dbReference>
<comment type="similarity">
    <text evidence="3 13">Belongs to the eukaryotic PMM family.</text>
</comment>
<feature type="binding site" evidence="12">
    <location>
        <position position="27"/>
    </location>
    <ligand>
        <name>Mg(2+)</name>
        <dbReference type="ChEBI" id="CHEBI:18420"/>
        <label>1</label>
    </ligand>
</feature>
<comment type="caution">
    <text evidence="14">The sequence shown here is derived from an EMBL/GenBank/DDBJ whole genome shotgun (WGS) entry which is preliminary data.</text>
</comment>
<dbReference type="InterPro" id="IPR005002">
    <property type="entry name" value="PMM"/>
</dbReference>
<evidence type="ECO:0000256" key="3">
    <source>
        <dbReference type="ARBA" id="ARBA00009736"/>
    </source>
</evidence>
<evidence type="ECO:0000256" key="11">
    <source>
        <dbReference type="PIRSR" id="PIRSR605002-2"/>
    </source>
</evidence>
<dbReference type="SUPFAM" id="SSF56784">
    <property type="entry name" value="HAD-like"/>
    <property type="match status" value="1"/>
</dbReference>
<dbReference type="FunFam" id="3.30.1240.20:FF:000001">
    <property type="entry name" value="Phosphomannomutase"/>
    <property type="match status" value="1"/>
</dbReference>